<dbReference type="AlphaFoldDB" id="C7XXE0"/>
<evidence type="ECO:0000256" key="1">
    <source>
        <dbReference type="SAM" id="Phobius"/>
    </source>
</evidence>
<accession>C7XXE0</accession>
<organism evidence="2 3">
    <name type="scientific">Limosilactobacillus coleohominis 101-4-CHN</name>
    <dbReference type="NCBI Taxonomy" id="575594"/>
    <lineage>
        <taxon>Bacteria</taxon>
        <taxon>Bacillati</taxon>
        <taxon>Bacillota</taxon>
        <taxon>Bacilli</taxon>
        <taxon>Lactobacillales</taxon>
        <taxon>Lactobacillaceae</taxon>
        <taxon>Limosilactobacillus</taxon>
    </lineage>
</organism>
<dbReference type="GO" id="GO:0051301">
    <property type="term" value="P:cell division"/>
    <property type="evidence" value="ECO:0007669"/>
    <property type="project" value="InterPro"/>
</dbReference>
<evidence type="ECO:0000313" key="3">
    <source>
        <dbReference type="Proteomes" id="UP000003987"/>
    </source>
</evidence>
<dbReference type="PANTHER" id="PTHR40027:SF1">
    <property type="entry name" value="CELL DIVISION PROTEIN DIVIC"/>
    <property type="match status" value="1"/>
</dbReference>
<feature type="transmembrane region" description="Helical" evidence="1">
    <location>
        <begin position="55"/>
        <end position="73"/>
    </location>
</feature>
<name>C7XXE0_9LACO</name>
<reference evidence="2 3" key="1">
    <citation type="submission" date="2009-06" db="EMBL/GenBank/DDBJ databases">
        <title>The Genome Sequence of Lactobacillus coleohominis strain 101-4-CHN.</title>
        <authorList>
            <consortium name="The Broad Institute Genome Sequencing Platform"/>
            <person name="Ward D."/>
            <person name="Young S.K."/>
            <person name="Zeng Q."/>
            <person name="Koehrsen M."/>
            <person name="Alvarado L."/>
            <person name="Berlin A."/>
            <person name="Borenstein D."/>
            <person name="Chen Z."/>
            <person name="Engels R."/>
            <person name="Freedman E."/>
            <person name="Gellesch M."/>
            <person name="Goldberg J."/>
            <person name="Griggs A."/>
            <person name="Gujja S."/>
            <person name="Heiman D."/>
            <person name="Hepburn T."/>
            <person name="Howarth C."/>
            <person name="Jen D."/>
            <person name="Larson L."/>
            <person name="Lewis B."/>
            <person name="Mehta T."/>
            <person name="Park D."/>
            <person name="Pearson M."/>
            <person name="Roberts A."/>
            <person name="Saif S."/>
            <person name="Shea T."/>
            <person name="Shenoy N."/>
            <person name="Sisk P."/>
            <person name="Stolte C."/>
            <person name="Sykes S."/>
            <person name="Walk T."/>
            <person name="White J."/>
            <person name="Yandava C."/>
            <person name="Liu Y."/>
            <person name="Xu Q."/>
            <person name="Lander E."/>
            <person name="Nusbaum C."/>
            <person name="Galagan J."/>
            <person name="Birren B."/>
        </authorList>
    </citation>
    <scope>NUCLEOTIDE SEQUENCE [LARGE SCALE GENOMIC DNA]</scope>
    <source>
        <strain evidence="2 3">101-4-CHN</strain>
    </source>
</reference>
<keyword evidence="3" id="KW-1185">Reference proteome</keyword>
<dbReference type="Pfam" id="PF04977">
    <property type="entry name" value="DivIC"/>
    <property type="match status" value="1"/>
</dbReference>
<dbReference type="eggNOG" id="COG2919">
    <property type="taxonomic scope" value="Bacteria"/>
</dbReference>
<dbReference type="EMBL" id="GG698805">
    <property type="protein sequence ID" value="EEU29960.1"/>
    <property type="molecule type" value="Genomic_DNA"/>
</dbReference>
<proteinExistence type="predicted"/>
<dbReference type="PANTHER" id="PTHR40027">
    <property type="entry name" value="CELL DIVISION PROTEIN DIVIC"/>
    <property type="match status" value="1"/>
</dbReference>
<dbReference type="InterPro" id="IPR039076">
    <property type="entry name" value="DivIC"/>
</dbReference>
<dbReference type="Proteomes" id="UP000003987">
    <property type="component" value="Unassembled WGS sequence"/>
</dbReference>
<protein>
    <submittedName>
        <fullName evidence="2">Septum formation initiator</fullName>
    </submittedName>
</protein>
<dbReference type="InterPro" id="IPR007060">
    <property type="entry name" value="FtsL/DivIC"/>
</dbReference>
<dbReference type="STRING" id="575594.HMPREF0501_01425"/>
<evidence type="ECO:0000313" key="2">
    <source>
        <dbReference type="EMBL" id="EEU29960.1"/>
    </source>
</evidence>
<dbReference type="HOGENOM" id="CLU_134863_2_0_9"/>
<sequence length="137" mass="16146">MVYFITDKQSGDYVMKNQFKNNITKLNTPFTRQRELEQSSEQAYRYQVHMRRAKVILAIFIVLFLILAIQIIGTKRELGKVNHNIAKANVTLTNKKATNTKLKKQVKKMHNPSYLQELVREKYNYAKDGETIYNFVK</sequence>
<gene>
    <name evidence="2" type="ORF">HMPREF0501_01425</name>
</gene>
<keyword evidence="1" id="KW-0812">Transmembrane</keyword>
<keyword evidence="1" id="KW-1133">Transmembrane helix</keyword>
<keyword evidence="1" id="KW-0472">Membrane</keyword>